<dbReference type="InterPro" id="IPR010982">
    <property type="entry name" value="Lambda_DNA-bd_dom_sf"/>
</dbReference>
<reference evidence="2 3" key="1">
    <citation type="submission" date="2020-04" db="EMBL/GenBank/DDBJ databases">
        <title>MicrobeNet Type strains.</title>
        <authorList>
            <person name="Nicholson A.C."/>
        </authorList>
    </citation>
    <scope>NUCLEOTIDE SEQUENCE [LARGE SCALE GENOMIC DNA]</scope>
    <source>
        <strain evidence="2 3">CCUG 61472</strain>
    </source>
</reference>
<dbReference type="InterPro" id="IPR053163">
    <property type="entry name" value="HTH-type_regulator_Rgg"/>
</dbReference>
<dbReference type="PANTHER" id="PTHR37038">
    <property type="entry name" value="TRANSCRIPTIONAL REGULATOR-RELATED"/>
    <property type="match status" value="1"/>
</dbReference>
<dbReference type="PROSITE" id="PS50943">
    <property type="entry name" value="HTH_CROC1"/>
    <property type="match status" value="1"/>
</dbReference>
<dbReference type="GO" id="GO:0003677">
    <property type="term" value="F:DNA binding"/>
    <property type="evidence" value="ECO:0007669"/>
    <property type="project" value="InterPro"/>
</dbReference>
<feature type="domain" description="HTH cro/C1-type" evidence="1">
    <location>
        <begin position="8"/>
        <end position="62"/>
    </location>
</feature>
<dbReference type="Gene3D" id="1.10.260.40">
    <property type="entry name" value="lambda repressor-like DNA-binding domains"/>
    <property type="match status" value="1"/>
</dbReference>
<dbReference type="RefSeq" id="WP_168721586.1">
    <property type="nucleotide sequence ID" value="NZ_JAAXPN010000002.1"/>
</dbReference>
<dbReference type="CDD" id="cd00093">
    <property type="entry name" value="HTH_XRE"/>
    <property type="match status" value="1"/>
</dbReference>
<evidence type="ECO:0000259" key="1">
    <source>
        <dbReference type="PROSITE" id="PS50943"/>
    </source>
</evidence>
<protein>
    <submittedName>
        <fullName evidence="2">Helix-turn-helix transcriptional regulator</fullName>
    </submittedName>
</protein>
<accession>A0A7X6N4J2</accession>
<dbReference type="SUPFAM" id="SSF47413">
    <property type="entry name" value="lambda repressor-like DNA-binding domains"/>
    <property type="match status" value="1"/>
</dbReference>
<name>A0A7X6N4J2_9LACO</name>
<comment type="caution">
    <text evidence="2">The sequence shown here is derived from an EMBL/GenBank/DDBJ whole genome shotgun (WGS) entry which is preliminary data.</text>
</comment>
<dbReference type="InterPro" id="IPR001387">
    <property type="entry name" value="Cro/C1-type_HTH"/>
</dbReference>
<dbReference type="AlphaFoldDB" id="A0A7X6N4J2"/>
<dbReference type="EMBL" id="JAAXPN010000002">
    <property type="protein sequence ID" value="NKZ23785.1"/>
    <property type="molecule type" value="Genomic_DNA"/>
</dbReference>
<proteinExistence type="predicted"/>
<sequence length="308" mass="37182">MEYFGTTVKKIREDKGFLSKEVYEGILSRSTAYRFEKDAANVTFSQLREILNRLNIFSLDEFVFLRRSWFSSSEVEDELFVEYKAIIYGRTPQRSLAFYEKYKNDERDQAKYYAYLVHIDYLIKTLRFEDDIISLLPIYKEEFSYIQNRLLGIAEWTMAELEAFPVASWIFDNTAKKILYRHFKNNFKKYRSFYEMNMWENKYIKLLLYYFIGQIYTGEYQELATDLKDLDVMYQNNNYLKLNDLQNYCLYLFTCGVRSASMLDFTAAQQYLSQFTKIHQALDDDQLSILNYYQHFFEQQIQKFKGNS</sequence>
<dbReference type="Proteomes" id="UP000549765">
    <property type="component" value="Unassembled WGS sequence"/>
</dbReference>
<organism evidence="2 3">
    <name type="scientific">Periweissella fabalis</name>
    <dbReference type="NCBI Taxonomy" id="1070421"/>
    <lineage>
        <taxon>Bacteria</taxon>
        <taxon>Bacillati</taxon>
        <taxon>Bacillota</taxon>
        <taxon>Bacilli</taxon>
        <taxon>Lactobacillales</taxon>
        <taxon>Lactobacillaceae</taxon>
        <taxon>Periweissella</taxon>
    </lineage>
</organism>
<keyword evidence="3" id="KW-1185">Reference proteome</keyword>
<gene>
    <name evidence="2" type="ORF">HF964_03050</name>
</gene>
<evidence type="ECO:0000313" key="2">
    <source>
        <dbReference type="EMBL" id="NKZ23785.1"/>
    </source>
</evidence>
<evidence type="ECO:0000313" key="3">
    <source>
        <dbReference type="Proteomes" id="UP000549765"/>
    </source>
</evidence>